<protein>
    <recommendedName>
        <fullName evidence="4">DASH complex subunit DAM1</fullName>
    </recommendedName>
</protein>
<feature type="compositionally biased region" description="Basic residues" evidence="1">
    <location>
        <begin position="251"/>
        <end position="262"/>
    </location>
</feature>
<feature type="compositionally biased region" description="Low complexity" evidence="1">
    <location>
        <begin position="228"/>
        <end position="242"/>
    </location>
</feature>
<feature type="compositionally biased region" description="Polar residues" evidence="1">
    <location>
        <begin position="39"/>
        <end position="49"/>
    </location>
</feature>
<reference evidence="2 3" key="1">
    <citation type="submission" date="2024-01" db="EMBL/GenBank/DDBJ databases">
        <title>Comparative genomics of Cryptococcus and Kwoniella reveals pathogenesis evolution and contrasting modes of karyotype evolution via chromosome fusion or intercentromeric recombination.</title>
        <authorList>
            <person name="Coelho M.A."/>
            <person name="David-Palma M."/>
            <person name="Shea T."/>
            <person name="Bowers K."/>
            <person name="McGinley-Smith S."/>
            <person name="Mohammad A.W."/>
            <person name="Gnirke A."/>
            <person name="Yurkov A.M."/>
            <person name="Nowrousian M."/>
            <person name="Sun S."/>
            <person name="Cuomo C.A."/>
            <person name="Heitman J."/>
        </authorList>
    </citation>
    <scope>NUCLEOTIDE SEQUENCE [LARGE SCALE GENOMIC DNA]</scope>
    <source>
        <strain evidence="2 3">CBS 6074</strain>
    </source>
</reference>
<keyword evidence="3" id="KW-1185">Reference proteome</keyword>
<sequence length="287" mass="30570">MSDSDSDSRRTPSPAPTINSSSSDNSNSAASTPRASAVNLPTVSTAVGESTILNRKRRSSFILDFNFGPTSKTFRSSSSQASVPPLHLRFTPSLSSQSSSPTPAAPSPTPTASSQAPISADTNIPIIASSINDLVRSVPPLSFRIGRPNNHKIPLKKRIGPLVPAVHQNSPQVSAPLSRQVNDLASELDQALNSFSSAAQEIHRISAAVNRFGKGILAISQPAPASSSLNTTTCTQQPTSLTKRTAVPSKSFKRRARKKAQKARKDNNNNNNNNKKNKNKNNDQSEL</sequence>
<name>A0AAX4K4R1_9TREE</name>
<evidence type="ECO:0000313" key="2">
    <source>
        <dbReference type="EMBL" id="WWC92601.1"/>
    </source>
</evidence>
<evidence type="ECO:0000313" key="3">
    <source>
        <dbReference type="Proteomes" id="UP001355207"/>
    </source>
</evidence>
<dbReference type="EMBL" id="CP144108">
    <property type="protein sequence ID" value="WWC92601.1"/>
    <property type="molecule type" value="Genomic_DNA"/>
</dbReference>
<organism evidence="2 3">
    <name type="scientific">Kwoniella dendrophila CBS 6074</name>
    <dbReference type="NCBI Taxonomy" id="1295534"/>
    <lineage>
        <taxon>Eukaryota</taxon>
        <taxon>Fungi</taxon>
        <taxon>Dikarya</taxon>
        <taxon>Basidiomycota</taxon>
        <taxon>Agaricomycotina</taxon>
        <taxon>Tremellomycetes</taxon>
        <taxon>Tremellales</taxon>
        <taxon>Cryptococcaceae</taxon>
        <taxon>Kwoniella</taxon>
    </lineage>
</organism>
<evidence type="ECO:0008006" key="4">
    <source>
        <dbReference type="Google" id="ProtNLM"/>
    </source>
</evidence>
<feature type="compositionally biased region" description="Polar residues" evidence="1">
    <location>
        <begin position="72"/>
        <end position="82"/>
    </location>
</feature>
<dbReference type="GeneID" id="91098228"/>
<feature type="region of interest" description="Disordered" evidence="1">
    <location>
        <begin position="224"/>
        <end position="287"/>
    </location>
</feature>
<feature type="compositionally biased region" description="Low complexity" evidence="1">
    <location>
        <begin position="91"/>
        <end position="102"/>
    </location>
</feature>
<proteinExistence type="predicted"/>
<feature type="compositionally biased region" description="Basic and acidic residues" evidence="1">
    <location>
        <begin position="1"/>
        <end position="10"/>
    </location>
</feature>
<feature type="region of interest" description="Disordered" evidence="1">
    <location>
        <begin position="1"/>
        <end position="49"/>
    </location>
</feature>
<dbReference type="Proteomes" id="UP001355207">
    <property type="component" value="Chromosome 11"/>
</dbReference>
<feature type="compositionally biased region" description="Low complexity" evidence="1">
    <location>
        <begin position="19"/>
        <end position="31"/>
    </location>
</feature>
<dbReference type="AlphaFoldDB" id="A0AAX4K4R1"/>
<accession>A0AAX4K4R1</accession>
<dbReference type="RefSeq" id="XP_066079363.1">
    <property type="nucleotide sequence ID" value="XM_066223266.1"/>
</dbReference>
<feature type="region of interest" description="Disordered" evidence="1">
    <location>
        <begin position="72"/>
        <end position="118"/>
    </location>
</feature>
<gene>
    <name evidence="2" type="ORF">L201_007560</name>
</gene>
<evidence type="ECO:0000256" key="1">
    <source>
        <dbReference type="SAM" id="MobiDB-lite"/>
    </source>
</evidence>